<dbReference type="AlphaFoldDB" id="L0FY33"/>
<dbReference type="Proteomes" id="UP000010796">
    <property type="component" value="Chromosome"/>
</dbReference>
<evidence type="ECO:0000313" key="1">
    <source>
        <dbReference type="EMBL" id="AGA78207.1"/>
    </source>
</evidence>
<dbReference type="RefSeq" id="WP_015265768.1">
    <property type="nucleotide sequence ID" value="NC_019904.1"/>
</dbReference>
<accession>L0FY33</accession>
<dbReference type="KEGG" id="evi:Echvi_1953"/>
<name>L0FY33_ECHVK</name>
<evidence type="ECO:0000313" key="2">
    <source>
        <dbReference type="Proteomes" id="UP000010796"/>
    </source>
</evidence>
<protein>
    <submittedName>
        <fullName evidence="1">Uncharacterized protein</fullName>
    </submittedName>
</protein>
<proteinExistence type="predicted"/>
<gene>
    <name evidence="1" type="ordered locus">Echvi_1953</name>
</gene>
<dbReference type="OrthoDB" id="798617at2"/>
<organism evidence="1 2">
    <name type="scientific">Echinicola vietnamensis (strain DSM 17526 / LMG 23754 / KMM 6221)</name>
    <dbReference type="NCBI Taxonomy" id="926556"/>
    <lineage>
        <taxon>Bacteria</taxon>
        <taxon>Pseudomonadati</taxon>
        <taxon>Bacteroidota</taxon>
        <taxon>Cytophagia</taxon>
        <taxon>Cytophagales</taxon>
        <taxon>Cyclobacteriaceae</taxon>
        <taxon>Echinicola</taxon>
    </lineage>
</organism>
<dbReference type="PATRIC" id="fig|926556.3.peg.2074"/>
<keyword evidence="2" id="KW-1185">Reference proteome</keyword>
<dbReference type="HOGENOM" id="CLU_2034375_0_0_10"/>
<dbReference type="EMBL" id="CP003346">
    <property type="protein sequence ID" value="AGA78207.1"/>
    <property type="molecule type" value="Genomic_DNA"/>
</dbReference>
<sequence length="121" mass="13698">MTELNPEGMAQVKDELYMLNDAELIEEAQQVCEDLKGWLAQKFSVSADQQEYLDGVPDRVLFIWGAQLAGLLAARAQFEFIGSPRSFRTKQTDIKCEGRVRHIPDDSPFMDMAATVEFIQP</sequence>
<dbReference type="STRING" id="926556.Echvi_1953"/>
<reference evidence="2" key="1">
    <citation type="submission" date="2012-02" db="EMBL/GenBank/DDBJ databases">
        <title>The complete genome of Echinicola vietnamensis DSM 17526.</title>
        <authorList>
            <person name="Lucas S."/>
            <person name="Copeland A."/>
            <person name="Lapidus A."/>
            <person name="Glavina del Rio T."/>
            <person name="Dalin E."/>
            <person name="Tice H."/>
            <person name="Bruce D."/>
            <person name="Goodwin L."/>
            <person name="Pitluck S."/>
            <person name="Peters L."/>
            <person name="Ovchinnikova G."/>
            <person name="Teshima H."/>
            <person name="Kyrpides N."/>
            <person name="Mavromatis K."/>
            <person name="Ivanova N."/>
            <person name="Brettin T."/>
            <person name="Detter J.C."/>
            <person name="Han C."/>
            <person name="Larimer F."/>
            <person name="Land M."/>
            <person name="Hauser L."/>
            <person name="Markowitz V."/>
            <person name="Cheng J.-F."/>
            <person name="Hugenholtz P."/>
            <person name="Woyke T."/>
            <person name="Wu D."/>
            <person name="Brambilla E."/>
            <person name="Klenk H.-P."/>
            <person name="Eisen J.A."/>
        </authorList>
    </citation>
    <scope>NUCLEOTIDE SEQUENCE [LARGE SCALE GENOMIC DNA]</scope>
    <source>
        <strain evidence="2">DSM 17526 / LMG 23754 / KMM 6221</strain>
    </source>
</reference>